<dbReference type="EMBL" id="LAZR01000062">
    <property type="protein sequence ID" value="KKN96748.1"/>
    <property type="molecule type" value="Genomic_DNA"/>
</dbReference>
<accession>A0A0F9XWH2</accession>
<organism evidence="1">
    <name type="scientific">marine sediment metagenome</name>
    <dbReference type="NCBI Taxonomy" id="412755"/>
    <lineage>
        <taxon>unclassified sequences</taxon>
        <taxon>metagenomes</taxon>
        <taxon>ecological metagenomes</taxon>
    </lineage>
</organism>
<comment type="caution">
    <text evidence="1">The sequence shown here is derived from an EMBL/GenBank/DDBJ whole genome shotgun (WGS) entry which is preliminary data.</text>
</comment>
<proteinExistence type="predicted"/>
<reference evidence="1" key="1">
    <citation type="journal article" date="2015" name="Nature">
        <title>Complex archaea that bridge the gap between prokaryotes and eukaryotes.</title>
        <authorList>
            <person name="Spang A."/>
            <person name="Saw J.H."/>
            <person name="Jorgensen S.L."/>
            <person name="Zaremba-Niedzwiedzka K."/>
            <person name="Martijn J."/>
            <person name="Lind A.E."/>
            <person name="van Eijk R."/>
            <person name="Schleper C."/>
            <person name="Guy L."/>
            <person name="Ettema T.J."/>
        </authorList>
    </citation>
    <scope>NUCLEOTIDE SEQUENCE</scope>
</reference>
<name>A0A0F9XWH2_9ZZZZ</name>
<gene>
    <name evidence="1" type="ORF">LCGC14_0163920</name>
</gene>
<dbReference type="AlphaFoldDB" id="A0A0F9XWH2"/>
<sequence>MSDERQENIARKITAAVSGVFGDRCDMDCKEYAALRNKAYEKVSPIIAAALNEYAEGLRHELEDQSACLRSVKMLAENYRVQNEGYRIKLAVARKALTWYLDIAQWAHCAKKALATIQAKDDEEKLRDEDDTGKMKVLTKEQYQKDALGFLRDSASGQQIGITGDNGEILIVLGTGPVSDAEREAATKILEGIEAELAEGGGEE</sequence>
<protein>
    <submittedName>
        <fullName evidence="1">Uncharacterized protein</fullName>
    </submittedName>
</protein>
<evidence type="ECO:0000313" key="1">
    <source>
        <dbReference type="EMBL" id="KKN96748.1"/>
    </source>
</evidence>